<dbReference type="EMBL" id="JAIZAY010000018">
    <property type="protein sequence ID" value="KAJ8024905.1"/>
    <property type="molecule type" value="Genomic_DNA"/>
</dbReference>
<dbReference type="PANTHER" id="PTHR35450">
    <property type="entry name" value="REVERSE TRANSCRIPTASE DOMAIN-CONTAINING PROTEIN"/>
    <property type="match status" value="1"/>
</dbReference>
<protein>
    <recommendedName>
        <fullName evidence="3">Reverse transcriptase domain-containing protein</fullName>
    </recommendedName>
</protein>
<sequence>MQDLLQNPPKLPAWLTTGRTVLMQKDPQKGSQPSNYRPITCLPTMWKIFPGILADTISNHLQQNGLLAHEQKGARPGCRGTKDQLLIDKILFEDSRQRRTNLPEPGLITGKPLNPLSYILRNSRQGYKLKSEQKINHLLYMDDLKLYGKNEKEIEALITDVSMEFGLDKCTRQITHRGKVKLTEGLQMSIGKINDVQLGEGYKYLGILQNMENMQKEAKTNATITYKKRLRQVIQSKLNGQFKMQAINSYALPVITYTAGITDWNKNELEELDHKTRKIVTMHGALHPRADIHRMYLPRNCGGRDLQEVRPTVDLECAGITKYIHTKKGEDLLINAVWQHQTQGRECEPSTRKALKKKWIEEVEEITKREHAYRWTASAGLKVETEALTTAAQDQALNTKYHQTKTLRVSNDPKCKMCKLADETISHITSACQNLAGPLYLTRHNDLASAIHRIVCQNYIHIEPVPWQHKPN</sequence>
<proteinExistence type="predicted"/>
<reference evidence="1" key="1">
    <citation type="submission" date="2021-10" db="EMBL/GenBank/DDBJ databases">
        <title>Tropical sea cucumber genome reveals ecological adaptation and Cuvierian tubules defense mechanism.</title>
        <authorList>
            <person name="Chen T."/>
        </authorList>
    </citation>
    <scope>NUCLEOTIDE SEQUENCE</scope>
    <source>
        <strain evidence="1">Nanhai2018</strain>
        <tissue evidence="1">Muscle</tissue>
    </source>
</reference>
<dbReference type="Proteomes" id="UP001152320">
    <property type="component" value="Chromosome 18"/>
</dbReference>
<organism evidence="1 2">
    <name type="scientific">Holothuria leucospilota</name>
    <name type="common">Black long sea cucumber</name>
    <name type="synonym">Mertensiothuria leucospilota</name>
    <dbReference type="NCBI Taxonomy" id="206669"/>
    <lineage>
        <taxon>Eukaryota</taxon>
        <taxon>Metazoa</taxon>
        <taxon>Echinodermata</taxon>
        <taxon>Eleutherozoa</taxon>
        <taxon>Echinozoa</taxon>
        <taxon>Holothuroidea</taxon>
        <taxon>Aspidochirotacea</taxon>
        <taxon>Aspidochirotida</taxon>
        <taxon>Holothuriidae</taxon>
        <taxon>Holothuria</taxon>
    </lineage>
</organism>
<evidence type="ECO:0000313" key="1">
    <source>
        <dbReference type="EMBL" id="KAJ8024905.1"/>
    </source>
</evidence>
<name>A0A9Q1BFR0_HOLLE</name>
<comment type="caution">
    <text evidence="1">The sequence shown here is derived from an EMBL/GenBank/DDBJ whole genome shotgun (WGS) entry which is preliminary data.</text>
</comment>
<accession>A0A9Q1BFR0</accession>
<gene>
    <name evidence="1" type="ORF">HOLleu_34958</name>
</gene>
<keyword evidence="2" id="KW-1185">Reference proteome</keyword>
<dbReference type="PANTHER" id="PTHR35450:SF2">
    <property type="entry name" value="REVERSE TRANSCRIPTASE DOMAIN-CONTAINING PROTEIN"/>
    <property type="match status" value="1"/>
</dbReference>
<evidence type="ECO:0008006" key="3">
    <source>
        <dbReference type="Google" id="ProtNLM"/>
    </source>
</evidence>
<evidence type="ECO:0000313" key="2">
    <source>
        <dbReference type="Proteomes" id="UP001152320"/>
    </source>
</evidence>
<dbReference type="AlphaFoldDB" id="A0A9Q1BFR0"/>
<dbReference type="OrthoDB" id="2194416at2759"/>